<feature type="compositionally biased region" description="Basic and acidic residues" evidence="1">
    <location>
        <begin position="488"/>
        <end position="502"/>
    </location>
</feature>
<feature type="compositionally biased region" description="Low complexity" evidence="1">
    <location>
        <begin position="222"/>
        <end position="233"/>
    </location>
</feature>
<sequence>MAPDFHLANGHLLNLQSRSRRDKSALPNIDTINSKEGAVEIGTRSESNYSDAEADSPSSSKPTRLPVLKVLIGKEHLQQNNIADSPKERDRESSGLQSKIPRGPRKSESPQSNDQEKERCWRKVRDKLDRDSLSSRDKEKQKAPHRETYRKIFSLAGSPRQEIAKHKWKYSGTSSTEKLGTLDTNLAAPVDRSNLGQRDEVEKSSADGQDRFISGKGRSKSNHSASSNGSGSRTTDSSYKSNSSVSPISDPTTSMKEWEDRFVVHMPSAREPNPPTMNVQQIAEYQHSIDRIQKEGEAMLDPDTLSSPRATTPEGKPKPPDQTGKQPGTLDGQDLRPAPTHPEDGSCLTYLPSRTRYYCPDEVGKQRFSTIWEESSMGPKPKPSRANPDGSFLGCKEINGPDVRNPDEILYFSTPERPKVVTIPTRLSRSRKDSNVPLARQPKVVAGKKSLIQEEWEPISRNLKYAQCSRPSPKLLCRDAQCQQLEAKKVASPQEKEGREYIEGPENGKLGLREDDVLIITPTITRTMVTMTDLRGHLHRNISNTQPTSRPAGQTITDVRTKLPMKSKAGASPSGLRRVSQNSWEKPNMPSAAPSNPTPATSTSARHPVEPKATTAENPTVLNKRRGIRVFIRTPGIPRSSTESHIDHIPHKSSGSAVSSLPSKASNNPSRKTTPTAPNPRHPSPPNRTCSPPCPTTRSPQSRTTTMRAKIVDVAELDGQQVEDHPETDSGSKPSSPSPDERCENDVQPNFKEGIGSETFYMIVDMVLLFLAQVQGFYQQIKENRGSKLALFKLFLHGILGMIEHCLHLLRKGLVILSVYNTTGAWPKVDDEDLAWSFAELGQALAYFVVLVFIAMIFARAVGFVILVGAWIVWFARPFTLVFRAVSRVLSV</sequence>
<gene>
    <name evidence="3" type="ORF">BJX63DRAFT_155838</name>
</gene>
<feature type="compositionally biased region" description="Low complexity" evidence="1">
    <location>
        <begin position="590"/>
        <end position="605"/>
    </location>
</feature>
<keyword evidence="4" id="KW-1185">Reference proteome</keyword>
<evidence type="ECO:0000256" key="2">
    <source>
        <dbReference type="SAM" id="Phobius"/>
    </source>
</evidence>
<comment type="caution">
    <text evidence="3">The sequence shown here is derived from an EMBL/GenBank/DDBJ whole genome shotgun (WGS) entry which is preliminary data.</text>
</comment>
<feature type="compositionally biased region" description="Polar residues" evidence="1">
    <location>
        <begin position="541"/>
        <end position="558"/>
    </location>
</feature>
<accession>A0ABR4HJL1</accession>
<feature type="compositionally biased region" description="Basic and acidic residues" evidence="1">
    <location>
        <begin position="197"/>
        <end position="210"/>
    </location>
</feature>
<feature type="compositionally biased region" description="Low complexity" evidence="1">
    <location>
        <begin position="687"/>
        <end position="708"/>
    </location>
</feature>
<organism evidence="3 4">
    <name type="scientific">Aspergillus granulosus</name>
    <dbReference type="NCBI Taxonomy" id="176169"/>
    <lineage>
        <taxon>Eukaryota</taxon>
        <taxon>Fungi</taxon>
        <taxon>Dikarya</taxon>
        <taxon>Ascomycota</taxon>
        <taxon>Pezizomycotina</taxon>
        <taxon>Eurotiomycetes</taxon>
        <taxon>Eurotiomycetidae</taxon>
        <taxon>Eurotiales</taxon>
        <taxon>Aspergillaceae</taxon>
        <taxon>Aspergillus</taxon>
        <taxon>Aspergillus subgen. Nidulantes</taxon>
    </lineage>
</organism>
<feature type="compositionally biased region" description="Basic and acidic residues" evidence="1">
    <location>
        <begin position="114"/>
        <end position="150"/>
    </location>
</feature>
<feature type="compositionally biased region" description="Polar residues" evidence="1">
    <location>
        <begin position="171"/>
        <end position="184"/>
    </location>
</feature>
<keyword evidence="2" id="KW-1133">Transmembrane helix</keyword>
<name>A0ABR4HJL1_9EURO</name>
<feature type="region of interest" description="Disordered" evidence="1">
    <location>
        <begin position="1"/>
        <end position="351"/>
    </location>
</feature>
<dbReference type="Proteomes" id="UP001610334">
    <property type="component" value="Unassembled WGS sequence"/>
</dbReference>
<feature type="compositionally biased region" description="Polar residues" evidence="1">
    <location>
        <begin position="234"/>
        <end position="255"/>
    </location>
</feature>
<feature type="compositionally biased region" description="Pro residues" evidence="1">
    <location>
        <begin position="677"/>
        <end position="686"/>
    </location>
</feature>
<evidence type="ECO:0000256" key="1">
    <source>
        <dbReference type="SAM" id="MobiDB-lite"/>
    </source>
</evidence>
<proteinExistence type="predicted"/>
<dbReference type="EMBL" id="JBFXLT010000026">
    <property type="protein sequence ID" value="KAL2815677.1"/>
    <property type="molecule type" value="Genomic_DNA"/>
</dbReference>
<feature type="transmembrane region" description="Helical" evidence="2">
    <location>
        <begin position="844"/>
        <end position="874"/>
    </location>
</feature>
<feature type="compositionally biased region" description="Polar residues" evidence="1">
    <location>
        <begin position="44"/>
        <end position="62"/>
    </location>
</feature>
<feature type="region of interest" description="Disordered" evidence="1">
    <location>
        <begin position="488"/>
        <end position="508"/>
    </location>
</feature>
<keyword evidence="2" id="KW-0812">Transmembrane</keyword>
<keyword evidence="2" id="KW-0472">Membrane</keyword>
<feature type="region of interest" description="Disordered" evidence="1">
    <location>
        <begin position="373"/>
        <end position="400"/>
    </location>
</feature>
<evidence type="ECO:0000313" key="3">
    <source>
        <dbReference type="EMBL" id="KAL2815677.1"/>
    </source>
</evidence>
<feature type="compositionally biased region" description="Basic and acidic residues" evidence="1">
    <location>
        <begin position="287"/>
        <end position="297"/>
    </location>
</feature>
<feature type="compositionally biased region" description="Polar residues" evidence="1">
    <location>
        <begin position="653"/>
        <end position="676"/>
    </location>
</feature>
<evidence type="ECO:0000313" key="4">
    <source>
        <dbReference type="Proteomes" id="UP001610334"/>
    </source>
</evidence>
<reference evidence="3 4" key="1">
    <citation type="submission" date="2024-07" db="EMBL/GenBank/DDBJ databases">
        <title>Section-level genome sequencing and comparative genomics of Aspergillus sections Usti and Cavernicolus.</title>
        <authorList>
            <consortium name="Lawrence Berkeley National Laboratory"/>
            <person name="Nybo J.L."/>
            <person name="Vesth T.C."/>
            <person name="Theobald S."/>
            <person name="Frisvad J.C."/>
            <person name="Larsen T.O."/>
            <person name="Kjaerboelling I."/>
            <person name="Rothschild-Mancinelli K."/>
            <person name="Lyhne E.K."/>
            <person name="Kogle M.E."/>
            <person name="Barry K."/>
            <person name="Clum A."/>
            <person name="Na H."/>
            <person name="Ledsgaard L."/>
            <person name="Lin J."/>
            <person name="Lipzen A."/>
            <person name="Kuo A."/>
            <person name="Riley R."/>
            <person name="Mondo S."/>
            <person name="Labutti K."/>
            <person name="Haridas S."/>
            <person name="Pangalinan J."/>
            <person name="Salamov A.A."/>
            <person name="Simmons B.A."/>
            <person name="Magnuson J.K."/>
            <person name="Chen J."/>
            <person name="Drula E."/>
            <person name="Henrissat B."/>
            <person name="Wiebenga A."/>
            <person name="Lubbers R.J."/>
            <person name="Gomes A.C."/>
            <person name="Makela M.R."/>
            <person name="Stajich J."/>
            <person name="Grigoriev I.V."/>
            <person name="Mortensen U.H."/>
            <person name="De Vries R.P."/>
            <person name="Baker S.E."/>
            <person name="Andersen M.R."/>
        </authorList>
    </citation>
    <scope>NUCLEOTIDE SEQUENCE [LARGE SCALE GENOMIC DNA]</scope>
    <source>
        <strain evidence="3 4">CBS 588.65</strain>
    </source>
</reference>
<evidence type="ECO:0008006" key="5">
    <source>
        <dbReference type="Google" id="ProtNLM"/>
    </source>
</evidence>
<protein>
    <recommendedName>
        <fullName evidence="5">NTP binding protein</fullName>
    </recommendedName>
</protein>
<feature type="region of interest" description="Disordered" evidence="1">
    <location>
        <begin position="540"/>
        <end position="749"/>
    </location>
</feature>